<feature type="region of interest" description="Disordered" evidence="7">
    <location>
        <begin position="377"/>
        <end position="446"/>
    </location>
</feature>
<feature type="compositionally biased region" description="Basic and acidic residues" evidence="7">
    <location>
        <begin position="1016"/>
        <end position="1039"/>
    </location>
</feature>
<feature type="compositionally biased region" description="Basic and acidic residues" evidence="7">
    <location>
        <begin position="861"/>
        <end position="880"/>
    </location>
</feature>
<evidence type="ECO:0000256" key="2">
    <source>
        <dbReference type="ARBA" id="ARBA00022723"/>
    </source>
</evidence>
<dbReference type="InterPro" id="IPR014891">
    <property type="entry name" value="DWNN_domain"/>
</dbReference>
<feature type="compositionally biased region" description="Low complexity" evidence="7">
    <location>
        <begin position="807"/>
        <end position="855"/>
    </location>
</feature>
<dbReference type="InterPro" id="IPR036875">
    <property type="entry name" value="Znf_CCHC_sf"/>
</dbReference>
<keyword evidence="5" id="KW-0539">Nucleus</keyword>
<feature type="region of interest" description="Disordered" evidence="7">
    <location>
        <begin position="1141"/>
        <end position="1178"/>
    </location>
</feature>
<keyword evidence="2" id="KW-0479">Metal-binding</keyword>
<dbReference type="InterPro" id="IPR033489">
    <property type="entry name" value="RBBP6"/>
</dbReference>
<feature type="compositionally biased region" description="Basic residues" evidence="7">
    <location>
        <begin position="623"/>
        <end position="647"/>
    </location>
</feature>
<evidence type="ECO:0000256" key="1">
    <source>
        <dbReference type="ARBA" id="ARBA00004123"/>
    </source>
</evidence>
<comment type="caution">
    <text evidence="12">The sequence shown here is derived from an EMBL/GenBank/DDBJ whole genome shotgun (WGS) entry which is preliminary data.</text>
</comment>
<feature type="domain" description="DWNN" evidence="10">
    <location>
        <begin position="4"/>
        <end position="76"/>
    </location>
</feature>
<dbReference type="GO" id="GO:0006397">
    <property type="term" value="P:mRNA processing"/>
    <property type="evidence" value="ECO:0007669"/>
    <property type="project" value="InterPro"/>
</dbReference>
<evidence type="ECO:0000256" key="3">
    <source>
        <dbReference type="ARBA" id="ARBA00022771"/>
    </source>
</evidence>
<feature type="region of interest" description="Disordered" evidence="7">
    <location>
        <begin position="1368"/>
        <end position="1621"/>
    </location>
</feature>
<sequence>MTHVHYKFSSKLSYDTVVFDGLHVTLRDLKRQIMGREKLRAGDCDLQITNAQNKDEFTDDDGSIPKGSSVIVRRIPIVGGKPNSSKTRNLERSDIQTSNAFGAFKAMDDLNSSRALPLFSKMANLADVEGSEEDKIRVMMNQTGYDPTNYSKKPVTVLPANYTCYRCGGSGHHIRNCPSTDKSQEAPVKIKKSSGIPRSFMMEVDDPSVKGAMLTSCGRYAVPTIDAEAYAIGKKERPPFVPRDHSESEDEEDPVPEELLCLICHDLLSDAVVIPCCGNSYCDDCIRSALLDSEDHVCPTCSQSDVSPDNLIANKFLRQAVDTFKKERGFTKSLKKGCSASQSQNPTPTLSPALTPPPLTVQIQPQKPLLLNHRQQDPLRQHSQAADTPPSSQVPTSPVSAPNTPSTSCQPVQSHLETPEKEAEEKTDDDSAAAVAPSAPVSSEELTDALSQLIPLVNLTPEAEPPQTGRVNQQQPSSDPPPRPSGPPTCWESSSSSSGCPPGGWTKLNTLQRPPSSSPYPAIPPPLFPPPHFHTFLTAPPPLSPYPPGYPPAVWTLPNLPGAPIAPLCPSTSIPALIPKEWYMQRKKERSPHRGSSHRRTSSGSHSKSSKSKSARSYSRSSSRSRSRSRSQGRSRPHSPYSHHRDPHPRSTSSRSYNYGYKRSPTPSSSSSPQVGYRSRSRSPSDHSRNNRHQSRTSVSGSYDSRRRGEHHPREAGSHMYDPHVNQSSGMDQERFLQWKREYKEWCDKYFSSYVGHFHQMPIPLLSLPHPPQWGDREGSKNDSHANSDSRNQVQGRRSARVDKRSPPSSSDSRSPPSQSSLDSRSTPSQTSSDNRSSQSHSSNDSRSPHSQSSSDGRSTPSEDRAQLKTYERRRTEKNSRRPITPPKSSAEPQEKSQDEKRLLNRNLVKHEQKTVKKLKEEGVEKSSSPDSTDDRKGKRGHTTGRNPFKDGSPGPERATANNALEPVQKLVKPARRSDKDYERKGREQRSLEKGKERRRGEHSDSRRDARRSHKDKPSKESGRVDRDRYRDPEGKRASGLENIKRKRENMERNSVKAQSSKCRKDPETRSSESPITFERNKTEKKKERKTCPLAEKDIWEGGIQMKPQKKISININLEGKKSESENLHYLESVTGKIKRDIQAGNGEEERLNGGETKIEENKETSRDMEEVSEDKRQKWEKATFRDEGELFEKKQETEKEDFDLWSSFCREVEDESEKHPDERDMMEASKGEEVSNEEMKLVASTSKEIVERESTFKENIENLPGKSKDELMELLNWRMIQEQDTRMSNSQSSKYKSHHDRLNNMVDDDSSCEDHQAMKTVLKTLEELSQDIAGNQEDELVLTQVPHSKWEKKDSEEYQLGKGAIKVQNDAPAIYLPSPSVSVTTETSVEIDRRTEKDQTPILWSSQRSVAPSSGKDRTDRDEEKMMERRRDRERGRESDKSRDRQKDRKISKERRREREKERDRERGRSHKSNPPSSSYSTSHDMERRDKLGKKAPELPDQNVHKTFIDTLLDSSFKEHPDFSNNHPEKGGRELQEMERPSSNSTSSSTSQENGRDDARKEKKKQKKHTKEKREASPELCEEEELKKQKKKTSKQSRDGEEEEISGDVNETMLMLSLLS</sequence>
<feature type="compositionally biased region" description="Basic and acidic residues" evidence="7">
    <location>
        <begin position="1217"/>
        <end position="1241"/>
    </location>
</feature>
<gene>
    <name evidence="12" type="ORF">JOQ06_011092</name>
</gene>
<dbReference type="GO" id="GO:0061630">
    <property type="term" value="F:ubiquitin protein ligase activity"/>
    <property type="evidence" value="ECO:0007669"/>
    <property type="project" value="InterPro"/>
</dbReference>
<dbReference type="Gene3D" id="4.10.60.10">
    <property type="entry name" value="Zinc finger, CCHC-type"/>
    <property type="match status" value="1"/>
</dbReference>
<dbReference type="PROSITE" id="PS51698">
    <property type="entry name" value="U_BOX"/>
    <property type="match status" value="1"/>
</dbReference>
<feature type="region of interest" description="Disordered" evidence="7">
    <location>
        <begin position="335"/>
        <end position="360"/>
    </location>
</feature>
<dbReference type="SUPFAM" id="SSF57756">
    <property type="entry name" value="Retrovirus zinc finger-like domains"/>
    <property type="match status" value="1"/>
</dbReference>
<dbReference type="PROSITE" id="PS50158">
    <property type="entry name" value="ZF_CCHC"/>
    <property type="match status" value="1"/>
</dbReference>
<dbReference type="PANTHER" id="PTHR15439:SF0">
    <property type="entry name" value="CELL DIVISION CYCLE AND APOPTOSIS REGULATOR PROTEIN 1-RELATED"/>
    <property type="match status" value="1"/>
</dbReference>
<dbReference type="PROSITE" id="PS50089">
    <property type="entry name" value="ZF_RING_2"/>
    <property type="match status" value="1"/>
</dbReference>
<evidence type="ECO:0000313" key="12">
    <source>
        <dbReference type="EMBL" id="KAJ4932677.1"/>
    </source>
</evidence>
<feature type="compositionally biased region" description="Pro residues" evidence="7">
    <location>
        <begin position="516"/>
        <end position="532"/>
    </location>
</feature>
<dbReference type="Gene3D" id="3.30.40.10">
    <property type="entry name" value="Zinc/RING finger domain, C3HC4 (zinc finger)"/>
    <property type="match status" value="1"/>
</dbReference>
<evidence type="ECO:0000256" key="4">
    <source>
        <dbReference type="ARBA" id="ARBA00022833"/>
    </source>
</evidence>
<feature type="compositionally biased region" description="Basic and acidic residues" evidence="7">
    <location>
        <begin position="893"/>
        <end position="925"/>
    </location>
</feature>
<feature type="region of interest" description="Disordered" evidence="7">
    <location>
        <begin position="1285"/>
        <end position="1314"/>
    </location>
</feature>
<evidence type="ECO:0000256" key="6">
    <source>
        <dbReference type="PROSITE-ProRule" id="PRU00047"/>
    </source>
</evidence>
<feature type="compositionally biased region" description="Low complexity" evidence="7">
    <location>
        <begin position="663"/>
        <end position="678"/>
    </location>
</feature>
<evidence type="ECO:0000256" key="7">
    <source>
        <dbReference type="SAM" id="MobiDB-lite"/>
    </source>
</evidence>
<dbReference type="CDD" id="cd16620">
    <property type="entry name" value="vRING-HC-C4C4_RBBP6"/>
    <property type="match status" value="1"/>
</dbReference>
<name>A0AAD6AZ07_9TELE</name>
<keyword evidence="13" id="KW-1185">Reference proteome</keyword>
<feature type="compositionally biased region" description="Low complexity" evidence="7">
    <location>
        <begin position="388"/>
        <end position="400"/>
    </location>
</feature>
<feature type="compositionally biased region" description="Low complexity" evidence="7">
    <location>
        <begin position="488"/>
        <end position="506"/>
    </location>
</feature>
<dbReference type="PANTHER" id="PTHR15439">
    <property type="entry name" value="RETINOBLASTOMA-BINDING PROTEIN 6"/>
    <property type="match status" value="1"/>
</dbReference>
<dbReference type="SMART" id="SM00184">
    <property type="entry name" value="RING"/>
    <property type="match status" value="1"/>
</dbReference>
<dbReference type="SMART" id="SM01180">
    <property type="entry name" value="DWNN"/>
    <property type="match status" value="1"/>
</dbReference>
<dbReference type="EMBL" id="JAPTMU010000014">
    <property type="protein sequence ID" value="KAJ4932677.1"/>
    <property type="molecule type" value="Genomic_DNA"/>
</dbReference>
<feature type="compositionally biased region" description="Basic and acidic residues" evidence="7">
    <location>
        <begin position="704"/>
        <end position="717"/>
    </location>
</feature>
<dbReference type="GO" id="GO:0003676">
    <property type="term" value="F:nucleic acid binding"/>
    <property type="evidence" value="ECO:0007669"/>
    <property type="project" value="InterPro"/>
</dbReference>
<accession>A0AAD6AZ07</accession>
<dbReference type="GO" id="GO:0016567">
    <property type="term" value="P:protein ubiquitination"/>
    <property type="evidence" value="ECO:0007669"/>
    <property type="project" value="InterPro"/>
</dbReference>
<feature type="compositionally biased region" description="Basic and acidic residues" evidence="7">
    <location>
        <begin position="1391"/>
        <end position="1400"/>
    </location>
</feature>
<feature type="compositionally biased region" description="Low complexity" evidence="7">
    <location>
        <begin position="432"/>
        <end position="443"/>
    </location>
</feature>
<feature type="domain" description="CCHC-type" evidence="9">
    <location>
        <begin position="164"/>
        <end position="179"/>
    </location>
</feature>
<feature type="region of interest" description="Disordered" evidence="7">
    <location>
        <begin position="461"/>
        <end position="544"/>
    </location>
</feature>
<feature type="compositionally biased region" description="Low complexity" evidence="7">
    <location>
        <begin position="1543"/>
        <end position="1552"/>
    </location>
</feature>
<feature type="region of interest" description="Disordered" evidence="7">
    <location>
        <begin position="769"/>
        <end position="1091"/>
    </location>
</feature>
<evidence type="ECO:0000259" key="11">
    <source>
        <dbReference type="PROSITE" id="PS51698"/>
    </source>
</evidence>
<feature type="compositionally biased region" description="Polar residues" evidence="7">
    <location>
        <begin position="1403"/>
        <end position="1413"/>
    </location>
</feature>
<dbReference type="SUPFAM" id="SSF57850">
    <property type="entry name" value="RING/U-box"/>
    <property type="match status" value="1"/>
</dbReference>
<feature type="compositionally biased region" description="Basic residues" evidence="7">
    <location>
        <begin position="1563"/>
        <end position="1572"/>
    </location>
</feature>
<protein>
    <recommendedName>
        <fullName evidence="14">Retinoblastoma binding protein 6</fullName>
    </recommendedName>
</protein>
<feature type="region of interest" description="Disordered" evidence="7">
    <location>
        <begin position="586"/>
        <end position="731"/>
    </location>
</feature>
<feature type="compositionally biased region" description="Low complexity" evidence="7">
    <location>
        <begin position="1378"/>
        <end position="1389"/>
    </location>
</feature>
<dbReference type="Pfam" id="PF04564">
    <property type="entry name" value="U-box"/>
    <property type="match status" value="1"/>
</dbReference>
<reference evidence="12" key="1">
    <citation type="submission" date="2022-11" db="EMBL/GenBank/DDBJ databases">
        <title>Chromosome-level genome of Pogonophryne albipinna.</title>
        <authorList>
            <person name="Jo E."/>
        </authorList>
    </citation>
    <scope>NUCLEOTIDE SEQUENCE</scope>
    <source>
        <strain evidence="12">SGF0006</strain>
        <tissue evidence="12">Muscle</tissue>
    </source>
</reference>
<dbReference type="GO" id="GO:0006511">
    <property type="term" value="P:ubiquitin-dependent protein catabolic process"/>
    <property type="evidence" value="ECO:0007669"/>
    <property type="project" value="TreeGrafter"/>
</dbReference>
<dbReference type="SMART" id="SM00343">
    <property type="entry name" value="ZnF_C2HC"/>
    <property type="match status" value="1"/>
</dbReference>
<feature type="region of interest" description="Disordered" evidence="7">
    <location>
        <begin position="1213"/>
        <end position="1243"/>
    </location>
</feature>
<feature type="compositionally biased region" description="Basic and acidic residues" evidence="7">
    <location>
        <begin position="976"/>
        <end position="1008"/>
    </location>
</feature>
<feature type="compositionally biased region" description="Polar residues" evidence="7">
    <location>
        <begin position="401"/>
        <end position="416"/>
    </location>
</feature>
<keyword evidence="4" id="KW-0862">Zinc</keyword>
<dbReference type="InterPro" id="IPR003613">
    <property type="entry name" value="Ubox_domain"/>
</dbReference>
<evidence type="ECO:0000259" key="9">
    <source>
        <dbReference type="PROSITE" id="PS50158"/>
    </source>
</evidence>
<dbReference type="InterPro" id="IPR013083">
    <property type="entry name" value="Znf_RING/FYVE/PHD"/>
</dbReference>
<evidence type="ECO:0000313" key="13">
    <source>
        <dbReference type="Proteomes" id="UP001219934"/>
    </source>
</evidence>
<proteinExistence type="predicted"/>
<evidence type="ECO:0008006" key="14">
    <source>
        <dbReference type="Google" id="ProtNLM"/>
    </source>
</evidence>
<comment type="subcellular location">
    <subcellularLocation>
        <location evidence="1">Nucleus</location>
    </subcellularLocation>
</comment>
<dbReference type="Gene3D" id="3.10.20.90">
    <property type="entry name" value="Phosphatidylinositol 3-kinase Catalytic Subunit, Chain A, domain 1"/>
    <property type="match status" value="1"/>
</dbReference>
<feature type="compositionally biased region" description="Pro residues" evidence="7">
    <location>
        <begin position="478"/>
        <end position="487"/>
    </location>
</feature>
<feature type="domain" description="RING-type" evidence="8">
    <location>
        <begin position="261"/>
        <end position="302"/>
    </location>
</feature>
<feature type="domain" description="U-box" evidence="11">
    <location>
        <begin position="254"/>
        <end position="331"/>
    </location>
</feature>
<feature type="compositionally biased region" description="Low complexity" evidence="7">
    <location>
        <begin position="1474"/>
        <end position="1484"/>
    </location>
</feature>
<dbReference type="InterPro" id="IPR001841">
    <property type="entry name" value="Znf_RING"/>
</dbReference>
<feature type="compositionally biased region" description="Basic residues" evidence="7">
    <location>
        <begin position="586"/>
        <end position="601"/>
    </location>
</feature>
<evidence type="ECO:0000259" key="10">
    <source>
        <dbReference type="PROSITE" id="PS51282"/>
    </source>
</evidence>
<keyword evidence="3 6" id="KW-0863">Zinc-finger</keyword>
<dbReference type="GO" id="GO:0008270">
    <property type="term" value="F:zinc ion binding"/>
    <property type="evidence" value="ECO:0007669"/>
    <property type="project" value="UniProtKB-KW"/>
</dbReference>
<dbReference type="Proteomes" id="UP001219934">
    <property type="component" value="Unassembled WGS sequence"/>
</dbReference>
<dbReference type="GO" id="GO:0005634">
    <property type="term" value="C:nucleus"/>
    <property type="evidence" value="ECO:0007669"/>
    <property type="project" value="UniProtKB-SubCell"/>
</dbReference>
<dbReference type="PROSITE" id="PS51282">
    <property type="entry name" value="DWNN"/>
    <property type="match status" value="1"/>
</dbReference>
<dbReference type="InterPro" id="IPR001878">
    <property type="entry name" value="Znf_CCHC"/>
</dbReference>
<evidence type="ECO:0000256" key="5">
    <source>
        <dbReference type="ARBA" id="ARBA00023242"/>
    </source>
</evidence>
<evidence type="ECO:0000259" key="8">
    <source>
        <dbReference type="PROSITE" id="PS50089"/>
    </source>
</evidence>
<feature type="compositionally biased region" description="Basic and acidic residues" evidence="7">
    <location>
        <begin position="775"/>
        <end position="788"/>
    </location>
</feature>
<feature type="compositionally biased region" description="Basic and acidic residues" evidence="7">
    <location>
        <begin position="1485"/>
        <end position="1509"/>
    </location>
</feature>
<organism evidence="12 13">
    <name type="scientific">Pogonophryne albipinna</name>
    <dbReference type="NCBI Taxonomy" id="1090488"/>
    <lineage>
        <taxon>Eukaryota</taxon>
        <taxon>Metazoa</taxon>
        <taxon>Chordata</taxon>
        <taxon>Craniata</taxon>
        <taxon>Vertebrata</taxon>
        <taxon>Euteleostomi</taxon>
        <taxon>Actinopterygii</taxon>
        <taxon>Neopterygii</taxon>
        <taxon>Teleostei</taxon>
        <taxon>Neoteleostei</taxon>
        <taxon>Acanthomorphata</taxon>
        <taxon>Eupercaria</taxon>
        <taxon>Perciformes</taxon>
        <taxon>Notothenioidei</taxon>
        <taxon>Pogonophryne</taxon>
    </lineage>
</organism>
<feature type="compositionally biased region" description="Basic and acidic residues" evidence="7">
    <location>
        <begin position="1416"/>
        <end position="1468"/>
    </location>
</feature>
<feature type="compositionally biased region" description="Basic and acidic residues" evidence="7">
    <location>
        <begin position="1517"/>
        <end position="1541"/>
    </location>
</feature>
<dbReference type="Pfam" id="PF08783">
    <property type="entry name" value="DWNN"/>
    <property type="match status" value="1"/>
</dbReference>